<organism evidence="2 3">
    <name type="scientific">Candidatus Caccosoma faecigallinarum</name>
    <dbReference type="NCBI Taxonomy" id="2840720"/>
    <lineage>
        <taxon>Bacteria</taxon>
        <taxon>Bacillati</taxon>
        <taxon>Bacillota</taxon>
        <taxon>Bacillota incertae sedis</taxon>
        <taxon>Candidatus Caccosoma</taxon>
    </lineage>
</organism>
<accession>A0A9D1G930</accession>
<evidence type="ECO:0000313" key="3">
    <source>
        <dbReference type="Proteomes" id="UP000886893"/>
    </source>
</evidence>
<keyword evidence="1" id="KW-1133">Transmembrane helix</keyword>
<sequence length="334" mass="37156">MNSQSVFVQHVYLDAVGIIVGKLEKDGPLRRYFKNYIEDSYFGESTFELAQKKLSYQAIQIALRQSKYESEDIEIAIGGDLSNQIHASTSSVEKYSFPYIGVYAACASFVLSMILGSIYIDKQITVNALCFTSSHLGVSEKQFRYPNEYGIQKCDTNTTTLTGGVALILTKNRNKIKINSFTVGKVVDVLSKNVNDMGTCMAYAALDTFKTHLTNLNKNLDEYDQIITGDLSLYGSKIFIEEAKKMGYFLEQKHSDCGSLIYDIATQDVNAGGSGPTCCPVVTFSYFLDKMLKGEMKRILVIATGALHSQISYQQKQSIPCIAHAIELEVNYAY</sequence>
<protein>
    <submittedName>
        <fullName evidence="2">Stage V sporulation protein AD</fullName>
    </submittedName>
</protein>
<dbReference type="Gene3D" id="3.40.47.40">
    <property type="entry name" value="Stage V sporulation protein AD"/>
    <property type="match status" value="1"/>
</dbReference>
<keyword evidence="1" id="KW-0812">Transmembrane</keyword>
<evidence type="ECO:0000313" key="2">
    <source>
        <dbReference type="EMBL" id="HIT17804.1"/>
    </source>
</evidence>
<gene>
    <name evidence="2" type="ORF">IAD04_05480</name>
</gene>
<reference evidence="2" key="1">
    <citation type="submission" date="2020-10" db="EMBL/GenBank/DDBJ databases">
        <authorList>
            <person name="Gilroy R."/>
        </authorList>
    </citation>
    <scope>NUCLEOTIDE SEQUENCE</scope>
    <source>
        <strain evidence="2">14508</strain>
    </source>
</reference>
<dbReference type="InterPro" id="IPR010894">
    <property type="entry name" value="SpoVAD"/>
</dbReference>
<name>A0A9D1G930_9FIRM</name>
<dbReference type="AlphaFoldDB" id="A0A9D1G930"/>
<dbReference type="Proteomes" id="UP000886893">
    <property type="component" value="Unassembled WGS sequence"/>
</dbReference>
<dbReference type="Pfam" id="PF07451">
    <property type="entry name" value="SpoVAD"/>
    <property type="match status" value="1"/>
</dbReference>
<dbReference type="EMBL" id="DVKI01000172">
    <property type="protein sequence ID" value="HIT17804.1"/>
    <property type="molecule type" value="Genomic_DNA"/>
</dbReference>
<reference evidence="2" key="2">
    <citation type="journal article" date="2021" name="PeerJ">
        <title>Extensive microbial diversity within the chicken gut microbiome revealed by metagenomics and culture.</title>
        <authorList>
            <person name="Gilroy R."/>
            <person name="Ravi A."/>
            <person name="Getino M."/>
            <person name="Pursley I."/>
            <person name="Horton D.L."/>
            <person name="Alikhan N.F."/>
            <person name="Baker D."/>
            <person name="Gharbi K."/>
            <person name="Hall N."/>
            <person name="Watson M."/>
            <person name="Adriaenssens E.M."/>
            <person name="Foster-Nyarko E."/>
            <person name="Jarju S."/>
            <person name="Secka A."/>
            <person name="Antonio M."/>
            <person name="Oren A."/>
            <person name="Chaudhuri R.R."/>
            <person name="La Ragione R."/>
            <person name="Hildebrand F."/>
            <person name="Pallen M.J."/>
        </authorList>
    </citation>
    <scope>NUCLEOTIDE SEQUENCE</scope>
    <source>
        <strain evidence="2">14508</strain>
    </source>
</reference>
<proteinExistence type="predicted"/>
<evidence type="ECO:0000256" key="1">
    <source>
        <dbReference type="SAM" id="Phobius"/>
    </source>
</evidence>
<dbReference type="InterPro" id="IPR038369">
    <property type="entry name" value="SpoVAD_sf"/>
</dbReference>
<feature type="transmembrane region" description="Helical" evidence="1">
    <location>
        <begin position="100"/>
        <end position="120"/>
    </location>
</feature>
<keyword evidence="1" id="KW-0472">Membrane</keyword>
<comment type="caution">
    <text evidence="2">The sequence shown here is derived from an EMBL/GenBank/DDBJ whole genome shotgun (WGS) entry which is preliminary data.</text>
</comment>